<dbReference type="Pfam" id="PF00196">
    <property type="entry name" value="GerE"/>
    <property type="match status" value="1"/>
</dbReference>
<dbReference type="Gene3D" id="3.40.50.300">
    <property type="entry name" value="P-loop containing nucleotide triphosphate hydrolases"/>
    <property type="match status" value="1"/>
</dbReference>
<gene>
    <name evidence="5" type="ORF">OJ962_26545</name>
</gene>
<keyword evidence="6" id="KW-1185">Reference proteome</keyword>
<dbReference type="InterPro" id="IPR000792">
    <property type="entry name" value="Tscrpt_reg_LuxR_C"/>
</dbReference>
<organism evidence="5 6">
    <name type="scientific">Solirubrobacter deserti</name>
    <dbReference type="NCBI Taxonomy" id="2282478"/>
    <lineage>
        <taxon>Bacteria</taxon>
        <taxon>Bacillati</taxon>
        <taxon>Actinomycetota</taxon>
        <taxon>Thermoleophilia</taxon>
        <taxon>Solirubrobacterales</taxon>
        <taxon>Solirubrobacteraceae</taxon>
        <taxon>Solirubrobacter</taxon>
    </lineage>
</organism>
<evidence type="ECO:0000256" key="3">
    <source>
        <dbReference type="SAM" id="MobiDB-lite"/>
    </source>
</evidence>
<dbReference type="SUPFAM" id="SSF48452">
    <property type="entry name" value="TPR-like"/>
    <property type="match status" value="1"/>
</dbReference>
<protein>
    <submittedName>
        <fullName evidence="5">AAA family ATPase</fullName>
    </submittedName>
</protein>
<dbReference type="EMBL" id="JAPCID010000050">
    <property type="protein sequence ID" value="MDA0141085.1"/>
    <property type="molecule type" value="Genomic_DNA"/>
</dbReference>
<dbReference type="InterPro" id="IPR011990">
    <property type="entry name" value="TPR-like_helical_dom_sf"/>
</dbReference>
<dbReference type="CDD" id="cd06170">
    <property type="entry name" value="LuxR_C_like"/>
    <property type="match status" value="1"/>
</dbReference>
<dbReference type="RefSeq" id="WP_202952459.1">
    <property type="nucleotide sequence ID" value="NZ_JAPCID010000050.1"/>
</dbReference>
<feature type="region of interest" description="Disordered" evidence="3">
    <location>
        <begin position="837"/>
        <end position="861"/>
    </location>
</feature>
<evidence type="ECO:0000313" key="5">
    <source>
        <dbReference type="EMBL" id="MDA0141085.1"/>
    </source>
</evidence>
<evidence type="ECO:0000256" key="2">
    <source>
        <dbReference type="ARBA" id="ARBA00022840"/>
    </source>
</evidence>
<dbReference type="InterPro" id="IPR016032">
    <property type="entry name" value="Sig_transdc_resp-reg_C-effctor"/>
</dbReference>
<evidence type="ECO:0000313" key="6">
    <source>
        <dbReference type="Proteomes" id="UP001147700"/>
    </source>
</evidence>
<evidence type="ECO:0000256" key="1">
    <source>
        <dbReference type="ARBA" id="ARBA00022741"/>
    </source>
</evidence>
<dbReference type="PROSITE" id="PS50043">
    <property type="entry name" value="HTH_LUXR_2"/>
    <property type="match status" value="1"/>
</dbReference>
<name>A0ABT4RS73_9ACTN</name>
<accession>A0ABT4RS73</accession>
<feature type="domain" description="HTH luxR-type" evidence="4">
    <location>
        <begin position="850"/>
        <end position="914"/>
    </location>
</feature>
<dbReference type="Gene3D" id="1.10.10.10">
    <property type="entry name" value="Winged helix-like DNA-binding domain superfamily/Winged helix DNA-binding domain"/>
    <property type="match status" value="1"/>
</dbReference>
<dbReference type="SUPFAM" id="SSF52540">
    <property type="entry name" value="P-loop containing nucleoside triphosphate hydrolases"/>
    <property type="match status" value="1"/>
</dbReference>
<dbReference type="InterPro" id="IPR036388">
    <property type="entry name" value="WH-like_DNA-bd_sf"/>
</dbReference>
<keyword evidence="1" id="KW-0547">Nucleotide-binding</keyword>
<dbReference type="PRINTS" id="PR00038">
    <property type="entry name" value="HTHLUXR"/>
</dbReference>
<proteinExistence type="predicted"/>
<reference evidence="5" key="1">
    <citation type="submission" date="2022-10" db="EMBL/GenBank/DDBJ databases">
        <title>The WGS of Solirubrobacter sp. CPCC 204708.</title>
        <authorList>
            <person name="Jiang Z."/>
        </authorList>
    </citation>
    <scope>NUCLEOTIDE SEQUENCE</scope>
    <source>
        <strain evidence="5">CPCC 204708</strain>
    </source>
</reference>
<dbReference type="Pfam" id="PF13191">
    <property type="entry name" value="AAA_16"/>
    <property type="match status" value="1"/>
</dbReference>
<keyword evidence="2" id="KW-0067">ATP-binding</keyword>
<dbReference type="SUPFAM" id="SSF46894">
    <property type="entry name" value="C-terminal effector domain of the bipartite response regulators"/>
    <property type="match status" value="1"/>
</dbReference>
<evidence type="ECO:0000259" key="4">
    <source>
        <dbReference type="PROSITE" id="PS50043"/>
    </source>
</evidence>
<dbReference type="PANTHER" id="PTHR16305:SF35">
    <property type="entry name" value="TRANSCRIPTIONAL ACTIVATOR DOMAIN"/>
    <property type="match status" value="1"/>
</dbReference>
<dbReference type="Proteomes" id="UP001147700">
    <property type="component" value="Unassembled WGS sequence"/>
</dbReference>
<dbReference type="InterPro" id="IPR041664">
    <property type="entry name" value="AAA_16"/>
</dbReference>
<comment type="caution">
    <text evidence="5">The sequence shown here is derived from an EMBL/GenBank/DDBJ whole genome shotgun (WGS) entry which is preliminary data.</text>
</comment>
<dbReference type="PANTHER" id="PTHR16305">
    <property type="entry name" value="TESTICULAR SOLUBLE ADENYLYL CYCLASE"/>
    <property type="match status" value="1"/>
</dbReference>
<sequence length="914" mass="96803">MTLLEREGELSQIEQRLAAVAVGQGSLSFVEGFAGTGKTTLLTAARARAEAHGLRCLTARGGALERELPFGLVRQLLDGPVAADRDRLLAGAGGLARHLFETACVSGETHSTFGLLHGLSWIVQDLAEARPLCLLVDDAHWADVPSLRFLDYLVRRLDEQPVAVLMAARPGEPGAPPELLQLAADPVRLENLSLRAVELLVRERFPSADAQLTDACAAATGGNPFLLRVLLDAVGDDPTAARVEALAPDAVVRWVRLRLRALPAEATALAEAAAVLGDRAPLRLARALAGLDLAAARAAADALIAVRLLQGGDRLTFAHPLLRAAVYETLGPVRSAALHLTAAERLRVEGAADAQVAAQLLRAGREGRAWVVDTLRAAARDAVGEGAPAAAATLLTRALEEPPAPPDRASVLAELGRAQAACGAPGAPDTFRAAIAVTSDVRERAHLTRELASALTLLGRSPEAAEAVQLALEEVDDRESRLALVAELAAAARLDVSLRARAMAALRALMPSITGETPAQRALLAQMSDMLAFAGEPHHEVAAMARQAWSDGLLLRDYGPEDWSVSAPLAALGWCDAFDDYEQIVACLLDESRRRGSVHGYASAIYAKHFTDYHRGRLADAIADCEEAIGFQRFGWRLHLPAAAGQLAWARLDAGDLTGAERALRLPAVEAMRESASYGLVLEASGRLALARSRPSEALEHFLSVGAITRAARIPNPSCAAWRSGAALAAAQLGDAERARELVGEELALAERFGAPRPIGVAQRAAGLVEGDVERLRAAVAILAESPAALEHCRALVDLGAALRRAGHRREARGPLREGLDQAQRFGARRLAEQAADELRASGAHPRRRATSGRDALTPSEQRVAAMAADGMTNREIAQALFVTVKAVQFHLGNVYRKLGVSSREALAPEMFGA</sequence>
<dbReference type="InterPro" id="IPR027417">
    <property type="entry name" value="P-loop_NTPase"/>
</dbReference>
<dbReference type="SMART" id="SM00421">
    <property type="entry name" value="HTH_LUXR"/>
    <property type="match status" value="1"/>
</dbReference>